<dbReference type="Pfam" id="PF00646">
    <property type="entry name" value="F-box"/>
    <property type="match status" value="1"/>
</dbReference>
<comment type="caution">
    <text evidence="4">The sequence shown here is derived from an EMBL/GenBank/DDBJ whole genome shotgun (WGS) entry which is preliminary data.</text>
</comment>
<dbReference type="InterPro" id="IPR001810">
    <property type="entry name" value="F-box_dom"/>
</dbReference>
<sequence>MSSISNDLLLEIFSRLPAKSIARFYCLSKLWDSMLHRPYFTELFLTRSSTRPPLLFAIQADKGYLYGEWSFFSLPQPQNPYEKSSSLAVSPDFQSKFPEHLSLKYYGYASGLICFRRILVEDQVHVICNPSTGRYAILPKRREAKSESFLGFDPIEKQFKLEEDPKSLNPFAFECRTPLSVEGICINGVLYYFARTDNDETSSVKIVCFDVRFEKFKFIDGESFYVACHTRLINYKGKLGVINWEADGIHDAIELCVWILEDVEKQEWSKRAYTFRDDKIVDLSIVNVVGMNLTGEIVLSTYYPYVKYLPPFYVFYFNPERNTLQRVISQGFGETLIVRKVFVDYVEDLNANDAKLLKSSIYDATSMEKKKKPTPHHREEVRERDMDRRYNEGVSREKKYREKDERDSREDEYAKRRRRSEETRDRERRAESGRNRDDPWSNKSISGGE</sequence>
<evidence type="ECO:0000313" key="5">
    <source>
        <dbReference type="Proteomes" id="UP000467841"/>
    </source>
</evidence>
<protein>
    <recommendedName>
        <fullName evidence="6">F-box domain-containing protein</fullName>
    </recommendedName>
</protein>
<name>A0A6D2LMM0_9BRAS</name>
<feature type="domain" description="F-box associated beta-propeller type 3" evidence="3">
    <location>
        <begin position="176"/>
        <end position="336"/>
    </location>
</feature>
<dbReference type="InterPro" id="IPR036047">
    <property type="entry name" value="F-box-like_dom_sf"/>
</dbReference>
<feature type="compositionally biased region" description="Basic and acidic residues" evidence="1">
    <location>
        <begin position="376"/>
        <end position="440"/>
    </location>
</feature>
<evidence type="ECO:0000259" key="2">
    <source>
        <dbReference type="Pfam" id="PF00646"/>
    </source>
</evidence>
<keyword evidence="5" id="KW-1185">Reference proteome</keyword>
<feature type="domain" description="F-box" evidence="2">
    <location>
        <begin position="2"/>
        <end position="40"/>
    </location>
</feature>
<feature type="domain" description="F-box associated beta-propeller type 3" evidence="3">
    <location>
        <begin position="54"/>
        <end position="161"/>
    </location>
</feature>
<evidence type="ECO:0000256" key="1">
    <source>
        <dbReference type="SAM" id="MobiDB-lite"/>
    </source>
</evidence>
<dbReference type="Pfam" id="PF08268">
    <property type="entry name" value="FBA_3"/>
    <property type="match status" value="2"/>
</dbReference>
<feature type="region of interest" description="Disordered" evidence="1">
    <location>
        <begin position="367"/>
        <end position="449"/>
    </location>
</feature>
<evidence type="ECO:0008006" key="6">
    <source>
        <dbReference type="Google" id="ProtNLM"/>
    </source>
</evidence>
<proteinExistence type="predicted"/>
<reference evidence="4" key="1">
    <citation type="submission" date="2020-01" db="EMBL/GenBank/DDBJ databases">
        <authorList>
            <person name="Mishra B."/>
        </authorList>
    </citation>
    <scope>NUCLEOTIDE SEQUENCE [LARGE SCALE GENOMIC DNA]</scope>
</reference>
<dbReference type="Gene3D" id="1.20.1280.50">
    <property type="match status" value="1"/>
</dbReference>
<dbReference type="InterPro" id="IPR013187">
    <property type="entry name" value="F-box-assoc_dom_typ3"/>
</dbReference>
<gene>
    <name evidence="4" type="ORF">MERR_LOCUS48551</name>
</gene>
<dbReference type="SUPFAM" id="SSF81383">
    <property type="entry name" value="F-box domain"/>
    <property type="match status" value="1"/>
</dbReference>
<dbReference type="PANTHER" id="PTHR31111:SF130">
    <property type="entry name" value="F-BOX ASSOCIATED UBIQUITINATION EFFECTOR FAMILY PROTEIN"/>
    <property type="match status" value="1"/>
</dbReference>
<evidence type="ECO:0000313" key="4">
    <source>
        <dbReference type="EMBL" id="CAA7061315.1"/>
    </source>
</evidence>
<dbReference type="PANTHER" id="PTHR31111">
    <property type="entry name" value="BNAA05G37150D PROTEIN-RELATED"/>
    <property type="match status" value="1"/>
</dbReference>
<dbReference type="OrthoDB" id="1845276at2759"/>
<dbReference type="EMBL" id="CACVBM020001862">
    <property type="protein sequence ID" value="CAA7061315.1"/>
    <property type="molecule type" value="Genomic_DNA"/>
</dbReference>
<evidence type="ECO:0000259" key="3">
    <source>
        <dbReference type="Pfam" id="PF08268"/>
    </source>
</evidence>
<dbReference type="NCBIfam" id="TIGR01640">
    <property type="entry name" value="F_box_assoc_1"/>
    <property type="match status" value="1"/>
</dbReference>
<dbReference type="AlphaFoldDB" id="A0A6D2LMM0"/>
<dbReference type="InterPro" id="IPR017451">
    <property type="entry name" value="F-box-assoc_interact_dom"/>
</dbReference>
<dbReference type="Proteomes" id="UP000467841">
    <property type="component" value="Unassembled WGS sequence"/>
</dbReference>
<accession>A0A6D2LMM0</accession>
<organism evidence="4 5">
    <name type="scientific">Microthlaspi erraticum</name>
    <dbReference type="NCBI Taxonomy" id="1685480"/>
    <lineage>
        <taxon>Eukaryota</taxon>
        <taxon>Viridiplantae</taxon>
        <taxon>Streptophyta</taxon>
        <taxon>Embryophyta</taxon>
        <taxon>Tracheophyta</taxon>
        <taxon>Spermatophyta</taxon>
        <taxon>Magnoliopsida</taxon>
        <taxon>eudicotyledons</taxon>
        <taxon>Gunneridae</taxon>
        <taxon>Pentapetalae</taxon>
        <taxon>rosids</taxon>
        <taxon>malvids</taxon>
        <taxon>Brassicales</taxon>
        <taxon>Brassicaceae</taxon>
        <taxon>Coluteocarpeae</taxon>
        <taxon>Microthlaspi</taxon>
    </lineage>
</organism>